<keyword evidence="2" id="KW-1185">Reference proteome</keyword>
<accession>A0A5S5DQZ1</accession>
<proteinExistence type="predicted"/>
<evidence type="ECO:0000313" key="1">
    <source>
        <dbReference type="EMBL" id="TYP97426.1"/>
    </source>
</evidence>
<dbReference type="EMBL" id="VNIA01000004">
    <property type="protein sequence ID" value="TYP97426.1"/>
    <property type="molecule type" value="Genomic_DNA"/>
</dbReference>
<evidence type="ECO:0000313" key="2">
    <source>
        <dbReference type="Proteomes" id="UP000323136"/>
    </source>
</evidence>
<dbReference type="Proteomes" id="UP000323136">
    <property type="component" value="Unassembled WGS sequence"/>
</dbReference>
<organism evidence="1 2">
    <name type="scientific">Tenacibaculum adriaticum</name>
    <dbReference type="NCBI Taxonomy" id="413713"/>
    <lineage>
        <taxon>Bacteria</taxon>
        <taxon>Pseudomonadati</taxon>
        <taxon>Bacteroidota</taxon>
        <taxon>Flavobacteriia</taxon>
        <taxon>Flavobacteriales</taxon>
        <taxon>Flavobacteriaceae</taxon>
        <taxon>Tenacibaculum</taxon>
    </lineage>
</organism>
<comment type="caution">
    <text evidence="1">The sequence shown here is derived from an EMBL/GenBank/DDBJ whole genome shotgun (WGS) entry which is preliminary data.</text>
</comment>
<reference evidence="1 2" key="1">
    <citation type="submission" date="2019-07" db="EMBL/GenBank/DDBJ databases">
        <title>Genomic Encyclopedia of Type Strains, Phase IV (KMG-IV): sequencing the most valuable type-strain genomes for metagenomic binning, comparative biology and taxonomic classification.</title>
        <authorList>
            <person name="Goeker M."/>
        </authorList>
    </citation>
    <scope>NUCLEOTIDE SEQUENCE [LARGE SCALE GENOMIC DNA]</scope>
    <source>
        <strain evidence="1 2">DSM 18961</strain>
    </source>
</reference>
<gene>
    <name evidence="1" type="ORF">C7447_104112</name>
</gene>
<protein>
    <submittedName>
        <fullName evidence="1">Uncharacterized protein</fullName>
    </submittedName>
</protein>
<name>A0A5S5DQZ1_9FLAO</name>
<dbReference type="AlphaFoldDB" id="A0A5S5DQZ1"/>
<sequence length="64" mass="7735">MFFFFNKKLDLKNKHDYRNNPNLFKIWVVINLDNFIGNDSFLNQHYSISSVFFRSVAKIYPSLK</sequence>